<gene>
    <name evidence="1" type="ORF">CVIRNUC_000051</name>
</gene>
<accession>A0AAV1HRL3</accession>
<evidence type="ECO:0000313" key="1">
    <source>
        <dbReference type="EMBL" id="CAK0731852.1"/>
    </source>
</evidence>
<keyword evidence="2" id="KW-1185">Reference proteome</keyword>
<evidence type="ECO:0000313" key="2">
    <source>
        <dbReference type="Proteomes" id="UP001314263"/>
    </source>
</evidence>
<dbReference type="Proteomes" id="UP001314263">
    <property type="component" value="Unassembled WGS sequence"/>
</dbReference>
<name>A0AAV1HRL3_9CHLO</name>
<dbReference type="EMBL" id="CAUYUE010000001">
    <property type="protein sequence ID" value="CAK0731852.1"/>
    <property type="molecule type" value="Genomic_DNA"/>
</dbReference>
<protein>
    <submittedName>
        <fullName evidence="1">Uncharacterized protein</fullName>
    </submittedName>
</protein>
<sequence>MHMHADHRCLPGMPLNRAMQAAFHALIQVPGLLGMVAWVNGRERWLPHLSLMRHTNKTWSIALHNHLWDSNLLLVSSLPSVHEAYAKGVVPAPAGVASPH</sequence>
<comment type="caution">
    <text evidence="1">The sequence shown here is derived from an EMBL/GenBank/DDBJ whole genome shotgun (WGS) entry which is preliminary data.</text>
</comment>
<proteinExistence type="predicted"/>
<organism evidence="1 2">
    <name type="scientific">Coccomyxa viridis</name>
    <dbReference type="NCBI Taxonomy" id="1274662"/>
    <lineage>
        <taxon>Eukaryota</taxon>
        <taxon>Viridiplantae</taxon>
        <taxon>Chlorophyta</taxon>
        <taxon>core chlorophytes</taxon>
        <taxon>Trebouxiophyceae</taxon>
        <taxon>Trebouxiophyceae incertae sedis</taxon>
        <taxon>Coccomyxaceae</taxon>
        <taxon>Coccomyxa</taxon>
    </lineage>
</organism>
<reference evidence="1 2" key="1">
    <citation type="submission" date="2023-10" db="EMBL/GenBank/DDBJ databases">
        <authorList>
            <person name="Maclean D."/>
            <person name="Macfadyen A."/>
        </authorList>
    </citation>
    <scope>NUCLEOTIDE SEQUENCE [LARGE SCALE GENOMIC DNA]</scope>
</reference>
<dbReference type="AlphaFoldDB" id="A0AAV1HRL3"/>